<feature type="non-terminal residue" evidence="2">
    <location>
        <position position="1"/>
    </location>
</feature>
<dbReference type="Gene3D" id="3.60.10.10">
    <property type="entry name" value="Endonuclease/exonuclease/phosphatase"/>
    <property type="match status" value="1"/>
</dbReference>
<feature type="non-terminal residue" evidence="2">
    <location>
        <position position="155"/>
    </location>
</feature>
<dbReference type="Pfam" id="PF14529">
    <property type="entry name" value="Exo_endo_phos_2"/>
    <property type="match status" value="1"/>
</dbReference>
<protein>
    <submittedName>
        <fullName evidence="2">Pol protein-like</fullName>
    </submittedName>
</protein>
<feature type="domain" description="Endonuclease/exonuclease/phosphatase" evidence="1">
    <location>
        <begin position="16"/>
        <end position="135"/>
    </location>
</feature>
<dbReference type="InterPro" id="IPR036691">
    <property type="entry name" value="Endo/exonu/phosph_ase_sf"/>
</dbReference>
<gene>
    <name evidence="2" type="ORF">BIW11_04907</name>
</gene>
<dbReference type="PANTHER" id="PTHR33273">
    <property type="entry name" value="DOMAIN-CONTAINING PROTEIN, PUTATIVE-RELATED"/>
    <property type="match status" value="1"/>
</dbReference>
<dbReference type="EMBL" id="MNPL01031031">
    <property type="protein sequence ID" value="OQR66813.1"/>
    <property type="molecule type" value="Genomic_DNA"/>
</dbReference>
<evidence type="ECO:0000259" key="1">
    <source>
        <dbReference type="Pfam" id="PF14529"/>
    </source>
</evidence>
<dbReference type="OrthoDB" id="6437148at2759"/>
<dbReference type="AlphaFoldDB" id="A0A1V9X063"/>
<dbReference type="PANTHER" id="PTHR33273:SF2">
    <property type="entry name" value="ENDONUCLEASE_EXONUCLEASE_PHOSPHATASE DOMAIN-CONTAINING PROTEIN"/>
    <property type="match status" value="1"/>
</dbReference>
<proteinExistence type="predicted"/>
<evidence type="ECO:0000313" key="2">
    <source>
        <dbReference type="EMBL" id="OQR66813.1"/>
    </source>
</evidence>
<keyword evidence="3" id="KW-1185">Reference proteome</keyword>
<reference evidence="2 3" key="1">
    <citation type="journal article" date="2017" name="Gigascience">
        <title>Draft genome of the honey bee ectoparasitic mite, Tropilaelaps mercedesae, is shaped by the parasitic life history.</title>
        <authorList>
            <person name="Dong X."/>
            <person name="Armstrong S.D."/>
            <person name="Xia D."/>
            <person name="Makepeace B.L."/>
            <person name="Darby A.C."/>
            <person name="Kadowaki T."/>
        </authorList>
    </citation>
    <scope>NUCLEOTIDE SEQUENCE [LARGE SCALE GENOMIC DNA]</scope>
    <source>
        <strain evidence="2">Wuxi-XJTLU</strain>
    </source>
</reference>
<name>A0A1V9X063_9ACAR</name>
<comment type="caution">
    <text evidence="2">The sequence shown here is derived from an EMBL/GenBank/DDBJ whole genome shotgun (WGS) entry which is preliminary data.</text>
</comment>
<evidence type="ECO:0000313" key="3">
    <source>
        <dbReference type="Proteomes" id="UP000192247"/>
    </source>
</evidence>
<dbReference type="SUPFAM" id="SSF56219">
    <property type="entry name" value="DNase I-like"/>
    <property type="match status" value="1"/>
</dbReference>
<accession>A0A1V9X063</accession>
<organism evidence="2 3">
    <name type="scientific">Tropilaelaps mercedesae</name>
    <dbReference type="NCBI Taxonomy" id="418985"/>
    <lineage>
        <taxon>Eukaryota</taxon>
        <taxon>Metazoa</taxon>
        <taxon>Ecdysozoa</taxon>
        <taxon>Arthropoda</taxon>
        <taxon>Chelicerata</taxon>
        <taxon>Arachnida</taxon>
        <taxon>Acari</taxon>
        <taxon>Parasitiformes</taxon>
        <taxon>Mesostigmata</taxon>
        <taxon>Gamasina</taxon>
        <taxon>Dermanyssoidea</taxon>
        <taxon>Laelapidae</taxon>
        <taxon>Tropilaelaps</taxon>
    </lineage>
</organism>
<dbReference type="InParanoid" id="A0A1V9X063"/>
<dbReference type="InterPro" id="IPR005135">
    <property type="entry name" value="Endo/exonuclease/phosphatase"/>
</dbReference>
<dbReference type="Proteomes" id="UP000192247">
    <property type="component" value="Unassembled WGS sequence"/>
</dbReference>
<dbReference type="GO" id="GO:0003824">
    <property type="term" value="F:catalytic activity"/>
    <property type="evidence" value="ECO:0007669"/>
    <property type="project" value="InterPro"/>
</dbReference>
<sequence>ENQRGYTWVELADGTVIYSCYFSPNRPHAEFTAYLDLLGQDIDRKTCQKKIIVTGDFNASAHEWGAGQTDVRGRELNEWLAQRDMVVINEGSTPTFQRRASQVAFIDVTLATAEVAQRIQKWRVHENIESLSDHRDKGRINRRSARQAAALAQSK</sequence>
<dbReference type="STRING" id="418985.A0A1V9X063"/>